<evidence type="ECO:0000313" key="2">
    <source>
        <dbReference type="EMBL" id="KAF2744840.1"/>
    </source>
</evidence>
<dbReference type="EMBL" id="MU006586">
    <property type="protein sequence ID" value="KAF2744840.1"/>
    <property type="molecule type" value="Genomic_DNA"/>
</dbReference>
<feature type="region of interest" description="Disordered" evidence="1">
    <location>
        <begin position="39"/>
        <end position="63"/>
    </location>
</feature>
<evidence type="ECO:0000256" key="1">
    <source>
        <dbReference type="SAM" id="MobiDB-lite"/>
    </source>
</evidence>
<organism evidence="2 3">
    <name type="scientific">Sporormia fimetaria CBS 119925</name>
    <dbReference type="NCBI Taxonomy" id="1340428"/>
    <lineage>
        <taxon>Eukaryota</taxon>
        <taxon>Fungi</taxon>
        <taxon>Dikarya</taxon>
        <taxon>Ascomycota</taxon>
        <taxon>Pezizomycotina</taxon>
        <taxon>Dothideomycetes</taxon>
        <taxon>Pleosporomycetidae</taxon>
        <taxon>Pleosporales</taxon>
        <taxon>Sporormiaceae</taxon>
        <taxon>Sporormia</taxon>
    </lineage>
</organism>
<reference evidence="2" key="1">
    <citation type="journal article" date="2020" name="Stud. Mycol.">
        <title>101 Dothideomycetes genomes: a test case for predicting lifestyles and emergence of pathogens.</title>
        <authorList>
            <person name="Haridas S."/>
            <person name="Albert R."/>
            <person name="Binder M."/>
            <person name="Bloem J."/>
            <person name="Labutti K."/>
            <person name="Salamov A."/>
            <person name="Andreopoulos B."/>
            <person name="Baker S."/>
            <person name="Barry K."/>
            <person name="Bills G."/>
            <person name="Bluhm B."/>
            <person name="Cannon C."/>
            <person name="Castanera R."/>
            <person name="Culley D."/>
            <person name="Daum C."/>
            <person name="Ezra D."/>
            <person name="Gonzalez J."/>
            <person name="Henrissat B."/>
            <person name="Kuo A."/>
            <person name="Liang C."/>
            <person name="Lipzen A."/>
            <person name="Lutzoni F."/>
            <person name="Magnuson J."/>
            <person name="Mondo S."/>
            <person name="Nolan M."/>
            <person name="Ohm R."/>
            <person name="Pangilinan J."/>
            <person name="Park H.-J."/>
            <person name="Ramirez L."/>
            <person name="Alfaro M."/>
            <person name="Sun H."/>
            <person name="Tritt A."/>
            <person name="Yoshinaga Y."/>
            <person name="Zwiers L.-H."/>
            <person name="Turgeon B."/>
            <person name="Goodwin S."/>
            <person name="Spatafora J."/>
            <person name="Crous P."/>
            <person name="Grigoriev I."/>
        </authorList>
    </citation>
    <scope>NUCLEOTIDE SEQUENCE</scope>
    <source>
        <strain evidence="2">CBS 119925</strain>
    </source>
</reference>
<accession>A0A6A6V5Q5</accession>
<gene>
    <name evidence="2" type="ORF">M011DRAFT_470144</name>
</gene>
<evidence type="ECO:0000313" key="3">
    <source>
        <dbReference type="Proteomes" id="UP000799440"/>
    </source>
</evidence>
<name>A0A6A6V5Q5_9PLEO</name>
<proteinExistence type="predicted"/>
<dbReference type="AlphaFoldDB" id="A0A6A6V5Q5"/>
<protein>
    <submittedName>
        <fullName evidence="2">Uncharacterized protein</fullName>
    </submittedName>
</protein>
<sequence>MVSSTVEYPAVPTQPSSWRGAEAERLKLGKLSGEWDTELDRGRPWPSLSPTASYIGPPQREQPTRSAAELERIATFPIQTEVARQKQHFRVGAARTENPKLSQLLPVQTNSHHITWPHISKKFIRLPVGEYQRYLADLEQVPLNARAPDVLFLPGHLFEPSKI</sequence>
<keyword evidence="3" id="KW-1185">Reference proteome</keyword>
<dbReference type="Proteomes" id="UP000799440">
    <property type="component" value="Unassembled WGS sequence"/>
</dbReference>
<feature type="region of interest" description="Disordered" evidence="1">
    <location>
        <begin position="1"/>
        <end position="21"/>
    </location>
</feature>